<dbReference type="EMBL" id="JAKLJA010000061">
    <property type="protein sequence ID" value="MCG5078487.1"/>
    <property type="molecule type" value="Genomic_DNA"/>
</dbReference>
<organism evidence="1 2">
    <name type="scientific">Paraburkholderia tagetis</name>
    <dbReference type="NCBI Taxonomy" id="2913261"/>
    <lineage>
        <taxon>Bacteria</taxon>
        <taxon>Pseudomonadati</taxon>
        <taxon>Pseudomonadota</taxon>
        <taxon>Betaproteobacteria</taxon>
        <taxon>Burkholderiales</taxon>
        <taxon>Burkholderiaceae</taxon>
        <taxon>Paraburkholderia</taxon>
    </lineage>
</organism>
<dbReference type="Proteomes" id="UP001139308">
    <property type="component" value="Unassembled WGS sequence"/>
</dbReference>
<name>A0A9X1UNQ9_9BURK</name>
<proteinExistence type="predicted"/>
<sequence>MTLMDDETKAELLAFLVMGQLVTLARSGDWLRTDHLIESSWIWLGSNGAQCDWLTRARLVAAARELAPQVRDWPFPKDETGLLRLFNLQSSWFLNYRTEIVQRLHAFCAAYLEQHSTG</sequence>
<gene>
    <name evidence="1" type="ORF">L5014_35055</name>
</gene>
<evidence type="ECO:0000313" key="1">
    <source>
        <dbReference type="EMBL" id="MCG5078487.1"/>
    </source>
</evidence>
<reference evidence="1" key="1">
    <citation type="submission" date="2022-01" db="EMBL/GenBank/DDBJ databases">
        <title>Genome sequence and assembly of Parabukholderia sp. RG36.</title>
        <authorList>
            <person name="Chhetri G."/>
        </authorList>
    </citation>
    <scope>NUCLEOTIDE SEQUENCE</scope>
    <source>
        <strain evidence="1">RG36</strain>
    </source>
</reference>
<keyword evidence="2" id="KW-1185">Reference proteome</keyword>
<evidence type="ECO:0000313" key="2">
    <source>
        <dbReference type="Proteomes" id="UP001139308"/>
    </source>
</evidence>
<dbReference type="AlphaFoldDB" id="A0A9X1UNQ9"/>
<protein>
    <submittedName>
        <fullName evidence="1">Uncharacterized protein</fullName>
    </submittedName>
</protein>
<accession>A0A9X1UNQ9</accession>
<dbReference type="RefSeq" id="WP_238468468.1">
    <property type="nucleotide sequence ID" value="NZ_JAKLJA010000061.1"/>
</dbReference>
<comment type="caution">
    <text evidence="1">The sequence shown here is derived from an EMBL/GenBank/DDBJ whole genome shotgun (WGS) entry which is preliminary data.</text>
</comment>